<dbReference type="SUPFAM" id="SSF88713">
    <property type="entry name" value="Glycoside hydrolase/deacetylase"/>
    <property type="match status" value="1"/>
</dbReference>
<keyword evidence="1" id="KW-0732">Signal</keyword>
<dbReference type="PANTHER" id="PTHR34216">
    <property type="match status" value="1"/>
</dbReference>
<evidence type="ECO:0000259" key="2">
    <source>
        <dbReference type="PROSITE" id="PS51677"/>
    </source>
</evidence>
<dbReference type="EMBL" id="JACRSU010000002">
    <property type="protein sequence ID" value="MBC8540720.1"/>
    <property type="molecule type" value="Genomic_DNA"/>
</dbReference>
<sequence>MKLNMRFPDGKPKALTFSYDDGVYQDLRLISIFNQYGLKGTFNLNSGSFGQMPGDRKSGRMTKEDVVSAYKDSGHEVAVHAFTHPHLEQLPIDQATKEILADRENLEELFHTIVRGGAYPFGSYSDEVVDILKNCGIRYFRTTASTEQFTIPIDWLRLPATCHHKNKRLMELAQEFVTDSPDLKEGWRREPWLFYVWGHSYEFDQNTKDNNWDLIERFAEFVSGKEDVWYATNIEIYDYVTAFRSLEISLSEKIIHNPTAHTIFFEYETEKHQINPGATICFA</sequence>
<dbReference type="CDD" id="cd10967">
    <property type="entry name" value="CE4_GLA_like_6s"/>
    <property type="match status" value="1"/>
</dbReference>
<name>A0A926DP52_9FIRM</name>
<dbReference type="Gene3D" id="3.20.20.370">
    <property type="entry name" value="Glycoside hydrolase/deacetylase"/>
    <property type="match status" value="1"/>
</dbReference>
<dbReference type="GO" id="GO:0005975">
    <property type="term" value="P:carbohydrate metabolic process"/>
    <property type="evidence" value="ECO:0007669"/>
    <property type="project" value="InterPro"/>
</dbReference>
<dbReference type="RefSeq" id="WP_249311872.1">
    <property type="nucleotide sequence ID" value="NZ_JACRSU010000002.1"/>
</dbReference>
<dbReference type="PROSITE" id="PS51677">
    <property type="entry name" value="NODB"/>
    <property type="match status" value="1"/>
</dbReference>
<evidence type="ECO:0000313" key="3">
    <source>
        <dbReference type="EMBL" id="MBC8540720.1"/>
    </source>
</evidence>
<dbReference type="InterPro" id="IPR002509">
    <property type="entry name" value="NODB_dom"/>
</dbReference>
<evidence type="ECO:0000256" key="1">
    <source>
        <dbReference type="ARBA" id="ARBA00022729"/>
    </source>
</evidence>
<feature type="domain" description="NodB homology" evidence="2">
    <location>
        <begin position="11"/>
        <end position="283"/>
    </location>
</feature>
<organism evidence="3 4">
    <name type="scientific">Congzhengia minquanensis</name>
    <dbReference type="NCBI Taxonomy" id="2763657"/>
    <lineage>
        <taxon>Bacteria</taxon>
        <taxon>Bacillati</taxon>
        <taxon>Bacillota</taxon>
        <taxon>Clostridia</taxon>
        <taxon>Eubacteriales</taxon>
        <taxon>Oscillospiraceae</taxon>
        <taxon>Congzhengia</taxon>
    </lineage>
</organism>
<proteinExistence type="predicted"/>
<dbReference type="InterPro" id="IPR011330">
    <property type="entry name" value="Glyco_hydro/deAcase_b/a-brl"/>
</dbReference>
<reference evidence="3" key="1">
    <citation type="submission" date="2020-08" db="EMBL/GenBank/DDBJ databases">
        <title>Genome public.</title>
        <authorList>
            <person name="Liu C."/>
            <person name="Sun Q."/>
        </authorList>
    </citation>
    <scope>NUCLEOTIDE SEQUENCE</scope>
    <source>
        <strain evidence="3">H8</strain>
    </source>
</reference>
<dbReference type="Pfam" id="PF01522">
    <property type="entry name" value="Polysacc_deac_1"/>
    <property type="match status" value="1"/>
</dbReference>
<dbReference type="GO" id="GO:0016810">
    <property type="term" value="F:hydrolase activity, acting on carbon-nitrogen (but not peptide) bonds"/>
    <property type="evidence" value="ECO:0007669"/>
    <property type="project" value="InterPro"/>
</dbReference>
<keyword evidence="4" id="KW-1185">Reference proteome</keyword>
<dbReference type="AlphaFoldDB" id="A0A926DP52"/>
<comment type="caution">
    <text evidence="3">The sequence shown here is derived from an EMBL/GenBank/DDBJ whole genome shotgun (WGS) entry which is preliminary data.</text>
</comment>
<protein>
    <submittedName>
        <fullName evidence="3">Polysaccharide deacetylase family protein</fullName>
    </submittedName>
</protein>
<dbReference type="PANTHER" id="PTHR34216:SF11">
    <property type="entry name" value="CHITOOLIGOSACCHARIDE DEACETYLASE"/>
    <property type="match status" value="1"/>
</dbReference>
<accession>A0A926DP52</accession>
<dbReference type="Proteomes" id="UP000611762">
    <property type="component" value="Unassembled WGS sequence"/>
</dbReference>
<evidence type="ECO:0000313" key="4">
    <source>
        <dbReference type="Proteomes" id="UP000611762"/>
    </source>
</evidence>
<dbReference type="InterPro" id="IPR051398">
    <property type="entry name" value="Polysacch_Deacetylase"/>
</dbReference>
<gene>
    <name evidence="3" type="ORF">H8698_06985</name>
</gene>